<dbReference type="NCBIfam" id="TIGR04398">
    <property type="entry name" value="SLAP_DUP"/>
    <property type="match status" value="2"/>
</dbReference>
<dbReference type="InterPro" id="IPR030911">
    <property type="entry name" value="Sec_acc_SLAP"/>
</dbReference>
<gene>
    <name evidence="2" type="ORF">FZD51_07030</name>
</gene>
<dbReference type="AlphaFoldDB" id="A0A5D4RHE7"/>
<evidence type="ECO:0000256" key="1">
    <source>
        <dbReference type="SAM" id="MobiDB-lite"/>
    </source>
</evidence>
<proteinExistence type="predicted"/>
<dbReference type="EMBL" id="VTER01000003">
    <property type="protein sequence ID" value="TYS50290.1"/>
    <property type="molecule type" value="Genomic_DNA"/>
</dbReference>
<comment type="caution">
    <text evidence="2">The sequence shown here is derived from an EMBL/GenBank/DDBJ whole genome shotgun (WGS) entry which is preliminary data.</text>
</comment>
<evidence type="ECO:0000313" key="2">
    <source>
        <dbReference type="EMBL" id="TYS50290.1"/>
    </source>
</evidence>
<feature type="region of interest" description="Disordered" evidence="1">
    <location>
        <begin position="1"/>
        <end position="20"/>
    </location>
</feature>
<evidence type="ECO:0000313" key="3">
    <source>
        <dbReference type="Proteomes" id="UP000322139"/>
    </source>
</evidence>
<reference evidence="2 3" key="1">
    <citation type="submission" date="2019-08" db="EMBL/GenBank/DDBJ databases">
        <title>Bacillus genomes from the desert of Cuatro Cienegas, Coahuila.</title>
        <authorList>
            <person name="Olmedo-Alvarez G."/>
        </authorList>
    </citation>
    <scope>NUCLEOTIDE SEQUENCE [LARGE SCALE GENOMIC DNA]</scope>
    <source>
        <strain evidence="2 3">CH446_14T</strain>
    </source>
</reference>
<dbReference type="InterPro" id="IPR030910">
    <property type="entry name" value="SLAP_dom"/>
</dbReference>
<name>A0A5D4RHE7_9BACI</name>
<accession>A0A5D4RHE7</accession>
<dbReference type="Proteomes" id="UP000322139">
    <property type="component" value="Unassembled WGS sequence"/>
</dbReference>
<protein>
    <submittedName>
        <fullName evidence="2">Accessory Sec system S-layer assembly protein</fullName>
    </submittedName>
</protein>
<organism evidence="2 3">
    <name type="scientific">Bacillus infantis</name>
    <dbReference type="NCBI Taxonomy" id="324767"/>
    <lineage>
        <taxon>Bacteria</taxon>
        <taxon>Bacillati</taxon>
        <taxon>Bacillota</taxon>
        <taxon>Bacilli</taxon>
        <taxon>Bacillales</taxon>
        <taxon>Bacillaceae</taxon>
        <taxon>Bacillus</taxon>
    </lineage>
</organism>
<sequence length="305" mass="34227">MLSFFKKNKQEKPVKQGTDSTISSKELLNETGNEAAAEEVETALSLHPATNITAEQQYVLRFLNNELPPLLPNQISLAGIELQQDGGSVTVAAFVRSSLSKAVEFKKTHLLLVGPDEEILARKEFDLTEIGEIPAKSSRPWNFTFNSSDLLTDSIPAEGWKLAFEIRNNEEHRLDLDEAWENSLSSSDKEKLKKMVEQMDPPKVGEINFMGIQAKVADNEDLQVTLLIRNGNDQNVMLQQLPLQVEDATSEVIAKGGFQLDKFELKANTSKPWTFIFPKSLLLKENPDLSSWKAYPLQQQVQTEI</sequence>
<dbReference type="GeneID" id="97351488"/>
<dbReference type="RefSeq" id="WP_148974093.1">
    <property type="nucleotide sequence ID" value="NZ_CP160000.1"/>
</dbReference>
<dbReference type="NCBIfam" id="TIGR04399">
    <property type="entry name" value="acc_Sec_SLAP"/>
    <property type="match status" value="1"/>
</dbReference>